<evidence type="ECO:0000313" key="1">
    <source>
        <dbReference type="EMBL" id="CAK9863337.1"/>
    </source>
</evidence>
<sequence length="77" mass="9041">MDWWRSFTKVWTSTRGRLHRGMDRWRSFTKVWTGGGAHHRAPDLVVETREPLGVEEVMDRPQQVSSQDSTVVRIFIS</sequence>
<evidence type="ECO:0000313" key="2">
    <source>
        <dbReference type="Proteomes" id="UP001497522"/>
    </source>
</evidence>
<protein>
    <submittedName>
        <fullName evidence="1">Uncharacterized protein</fullName>
    </submittedName>
</protein>
<keyword evidence="2" id="KW-1185">Reference proteome</keyword>
<dbReference type="Proteomes" id="UP001497522">
    <property type="component" value="Chromosome 13"/>
</dbReference>
<accession>A0ABP1ALC0</accession>
<reference evidence="1" key="1">
    <citation type="submission" date="2024-03" db="EMBL/GenBank/DDBJ databases">
        <authorList>
            <consortium name="ELIXIR-Norway"/>
            <consortium name="Elixir Norway"/>
        </authorList>
    </citation>
    <scope>NUCLEOTIDE SEQUENCE</scope>
</reference>
<name>A0ABP1ALC0_9BRYO</name>
<proteinExistence type="predicted"/>
<organism evidence="1 2">
    <name type="scientific">Sphagnum jensenii</name>
    <dbReference type="NCBI Taxonomy" id="128206"/>
    <lineage>
        <taxon>Eukaryota</taxon>
        <taxon>Viridiplantae</taxon>
        <taxon>Streptophyta</taxon>
        <taxon>Embryophyta</taxon>
        <taxon>Bryophyta</taxon>
        <taxon>Sphagnophytina</taxon>
        <taxon>Sphagnopsida</taxon>
        <taxon>Sphagnales</taxon>
        <taxon>Sphagnaceae</taxon>
        <taxon>Sphagnum</taxon>
    </lineage>
</organism>
<gene>
    <name evidence="1" type="ORF">CSSPJE1EN2_LOCUS6332</name>
</gene>
<dbReference type="EMBL" id="OZ023714">
    <property type="protein sequence ID" value="CAK9863337.1"/>
    <property type="molecule type" value="Genomic_DNA"/>
</dbReference>